<reference evidence="8" key="1">
    <citation type="submission" date="2023-06" db="EMBL/GenBank/DDBJ databases">
        <title>Genomic analysis of the entomopathogenic nematode Steinernema hermaphroditum.</title>
        <authorList>
            <person name="Schwarz E.M."/>
            <person name="Heppert J.K."/>
            <person name="Baniya A."/>
            <person name="Schwartz H.T."/>
            <person name="Tan C.-H."/>
            <person name="Antoshechkin I."/>
            <person name="Sternberg P.W."/>
            <person name="Goodrich-Blair H."/>
            <person name="Dillman A.R."/>
        </authorList>
    </citation>
    <scope>NUCLEOTIDE SEQUENCE</scope>
    <source>
        <strain evidence="8">PS9179</strain>
        <tissue evidence="8">Whole animal</tissue>
    </source>
</reference>
<evidence type="ECO:0000256" key="4">
    <source>
        <dbReference type="ARBA" id="ARBA00023242"/>
    </source>
</evidence>
<dbReference type="InterPro" id="IPR011009">
    <property type="entry name" value="Kinase-like_dom_sf"/>
</dbReference>
<dbReference type="FunFam" id="2.170.120.12:FF:000002">
    <property type="entry name" value="DNA-directed RNA polymerase II subunit RPB3"/>
    <property type="match status" value="1"/>
</dbReference>
<keyword evidence="4" id="KW-0539">Nucleus</keyword>
<evidence type="ECO:0000313" key="9">
    <source>
        <dbReference type="Proteomes" id="UP001175271"/>
    </source>
</evidence>
<keyword evidence="2" id="KW-0240">DNA-directed RNA polymerase</keyword>
<dbReference type="InterPro" id="IPR022842">
    <property type="entry name" value="RNAP_Rpo3/Rpb3/RPAC1"/>
</dbReference>
<dbReference type="GO" id="GO:0003899">
    <property type="term" value="F:DNA-directed RNA polymerase activity"/>
    <property type="evidence" value="ECO:0007669"/>
    <property type="project" value="InterPro"/>
</dbReference>
<dbReference type="InterPro" id="IPR000719">
    <property type="entry name" value="Prot_kinase_dom"/>
</dbReference>
<dbReference type="Pfam" id="PF00069">
    <property type="entry name" value="Pkinase"/>
    <property type="match status" value="1"/>
</dbReference>
<dbReference type="InterPro" id="IPR036643">
    <property type="entry name" value="RNApol_insert_sf"/>
</dbReference>
<dbReference type="EMBL" id="JAUCMV010000002">
    <property type="protein sequence ID" value="KAK0419773.1"/>
    <property type="molecule type" value="Genomic_DNA"/>
</dbReference>
<feature type="domain" description="Protein kinase" evidence="7">
    <location>
        <begin position="309"/>
        <end position="552"/>
    </location>
</feature>
<keyword evidence="3" id="KW-0804">Transcription</keyword>
<accession>A0AA39IAS7</accession>
<dbReference type="PANTHER" id="PTHR11800:SF2">
    <property type="entry name" value="DNA-DIRECTED RNA POLYMERASE II SUBUNIT RPB3"/>
    <property type="match status" value="1"/>
</dbReference>
<dbReference type="InterPro" id="IPR011262">
    <property type="entry name" value="DNA-dir_RNA_pol_insert"/>
</dbReference>
<dbReference type="InterPro" id="IPR011263">
    <property type="entry name" value="DNA-dir_RNA_pol_RpoA/D/Rpb3"/>
</dbReference>
<protein>
    <recommendedName>
        <fullName evidence="6">DNA-directed RNA polymerase II subunit RPB3</fullName>
    </recommendedName>
</protein>
<dbReference type="SUPFAM" id="SSF55257">
    <property type="entry name" value="RBP11-like subunits of RNA polymerase"/>
    <property type="match status" value="1"/>
</dbReference>
<dbReference type="PROSITE" id="PS50011">
    <property type="entry name" value="PROTEIN_KINASE_DOM"/>
    <property type="match status" value="1"/>
</dbReference>
<dbReference type="Pfam" id="PF01000">
    <property type="entry name" value="RNA_pol_A_bac"/>
    <property type="match status" value="1"/>
</dbReference>
<name>A0AA39IAS7_9BILA</name>
<evidence type="ECO:0000313" key="8">
    <source>
        <dbReference type="EMBL" id="KAK0419773.1"/>
    </source>
</evidence>
<dbReference type="InterPro" id="IPR050518">
    <property type="entry name" value="Rpo3/RPB3_RNA_Pol_subunit"/>
</dbReference>
<organism evidence="8 9">
    <name type="scientific">Steinernema hermaphroditum</name>
    <dbReference type="NCBI Taxonomy" id="289476"/>
    <lineage>
        <taxon>Eukaryota</taxon>
        <taxon>Metazoa</taxon>
        <taxon>Ecdysozoa</taxon>
        <taxon>Nematoda</taxon>
        <taxon>Chromadorea</taxon>
        <taxon>Rhabditida</taxon>
        <taxon>Tylenchina</taxon>
        <taxon>Panagrolaimomorpha</taxon>
        <taxon>Strongyloidoidea</taxon>
        <taxon>Steinernematidae</taxon>
        <taxon>Steinernema</taxon>
    </lineage>
</organism>
<dbReference type="AlphaFoldDB" id="A0AA39IAS7"/>
<evidence type="ECO:0000259" key="7">
    <source>
        <dbReference type="PROSITE" id="PS50011"/>
    </source>
</evidence>
<dbReference type="InterPro" id="IPR008271">
    <property type="entry name" value="Ser/Thr_kinase_AS"/>
</dbReference>
<dbReference type="SMART" id="SM00220">
    <property type="entry name" value="S_TKc"/>
    <property type="match status" value="1"/>
</dbReference>
<dbReference type="SMART" id="SM00662">
    <property type="entry name" value="RPOLD"/>
    <property type="match status" value="1"/>
</dbReference>
<dbReference type="PROSITE" id="PS00108">
    <property type="entry name" value="PROTEIN_KINASE_ST"/>
    <property type="match status" value="1"/>
</dbReference>
<comment type="similarity">
    <text evidence="5">Belongs to the archaeal Rpo3/eukaryotic RPB3 RNA polymerase subunit family.</text>
</comment>
<evidence type="ECO:0000256" key="2">
    <source>
        <dbReference type="ARBA" id="ARBA00022478"/>
    </source>
</evidence>
<evidence type="ECO:0000256" key="1">
    <source>
        <dbReference type="ARBA" id="ARBA00004123"/>
    </source>
</evidence>
<dbReference type="Pfam" id="PF01193">
    <property type="entry name" value="RNA_pol_L"/>
    <property type="match status" value="1"/>
</dbReference>
<dbReference type="GO" id="GO:0005524">
    <property type="term" value="F:ATP binding"/>
    <property type="evidence" value="ECO:0007669"/>
    <property type="project" value="InterPro"/>
</dbReference>
<dbReference type="SUPFAM" id="SSF56553">
    <property type="entry name" value="Insert subdomain of RNA polymerase alpha subunit"/>
    <property type="match status" value="1"/>
</dbReference>
<dbReference type="SUPFAM" id="SSF56112">
    <property type="entry name" value="Protein kinase-like (PK-like)"/>
    <property type="match status" value="1"/>
</dbReference>
<dbReference type="GO" id="GO:0005665">
    <property type="term" value="C:RNA polymerase II, core complex"/>
    <property type="evidence" value="ECO:0007669"/>
    <property type="project" value="TreeGrafter"/>
</dbReference>
<evidence type="ECO:0000256" key="5">
    <source>
        <dbReference type="ARBA" id="ARBA00025804"/>
    </source>
</evidence>
<gene>
    <name evidence="8" type="ORF">QR680_014314</name>
</gene>
<evidence type="ECO:0000256" key="3">
    <source>
        <dbReference type="ARBA" id="ARBA00023163"/>
    </source>
</evidence>
<dbReference type="CDD" id="cd07031">
    <property type="entry name" value="RNAP_II_RPB3"/>
    <property type="match status" value="1"/>
</dbReference>
<dbReference type="PANTHER" id="PTHR11800">
    <property type="entry name" value="DNA-DIRECTED RNA POLYMERASE"/>
    <property type="match status" value="1"/>
</dbReference>
<dbReference type="Gene3D" id="2.170.120.12">
    <property type="entry name" value="DNA-directed RNA polymerase, insert domain"/>
    <property type="match status" value="1"/>
</dbReference>
<evidence type="ECO:0000256" key="6">
    <source>
        <dbReference type="ARBA" id="ARBA00072506"/>
    </source>
</evidence>
<proteinExistence type="inferred from homology"/>
<comment type="caution">
    <text evidence="8">The sequence shown here is derived from an EMBL/GenBank/DDBJ whole genome shotgun (WGS) entry which is preliminary data.</text>
</comment>
<dbReference type="Gene3D" id="1.10.510.10">
    <property type="entry name" value="Transferase(Phosphotransferase) domain 1"/>
    <property type="match status" value="1"/>
</dbReference>
<comment type="subcellular location">
    <subcellularLocation>
        <location evidence="1">Nucleus</location>
    </subcellularLocation>
</comment>
<keyword evidence="9" id="KW-1185">Reference proteome</keyword>
<sequence length="552" mass="63235">MSLGRSGFEEKANRSFIKVDRTESDDEMVKFYIDGTHLGTANALRRVCIAEVPTLAIDWVQIEVNTTVLHDEFIAHRMGLIPLACYSVIDMHYTRDCDCTSFCERCAVEFALNVKCHEESRSVTTADLVSSNSQVFPACGTPLKNYRERNSSFVRSENDTEHDAQDVLIVKLRKHQEIRMKCYAKKGFAKEHAKWSPVSSVSFTYDPDNKFRHVVYPVPADWPKSEYTELAESDKTCEMPHDPFGEPTKFFFKVESTGALKARTIVEEALQALHKKLETLEVLLSGMTTEEEEMAYNHFPWIDTDDYVINYGDSFGKGSYGAVFSISTPDGQFAMKKLQRRRRGGFLERKSQQLCHKHPNIVKCYGGKETWDGFSLFLEVAPFGDLHKYIVKNGPVCRQRANFIYNCVMSALHHMHERGFSHRDVKPSNILLFNKGIVKLADFGCVREMNDGLVERGGAYGFFPPETFRVSDGVKLDQWSAGMVLLFCLIGKKPWDWPAMDDAEYAAFQNGDLWKLIEIDHRWSRAAADFRFLRQIMHQDPKKRRVPSCYTS</sequence>
<dbReference type="GO" id="GO:0004672">
    <property type="term" value="F:protein kinase activity"/>
    <property type="evidence" value="ECO:0007669"/>
    <property type="project" value="InterPro"/>
</dbReference>
<dbReference type="GO" id="GO:0046983">
    <property type="term" value="F:protein dimerization activity"/>
    <property type="evidence" value="ECO:0007669"/>
    <property type="project" value="InterPro"/>
</dbReference>
<dbReference type="Proteomes" id="UP001175271">
    <property type="component" value="Unassembled WGS sequence"/>
</dbReference>
<dbReference type="HAMAP" id="MF_00320">
    <property type="entry name" value="RNApol_arch_Rpo3"/>
    <property type="match status" value="1"/>
</dbReference>
<dbReference type="GO" id="GO:0006366">
    <property type="term" value="P:transcription by RNA polymerase II"/>
    <property type="evidence" value="ECO:0007669"/>
    <property type="project" value="TreeGrafter"/>
</dbReference>
<dbReference type="Gene3D" id="3.30.1360.10">
    <property type="entry name" value="RNA polymerase, RBP11-like subunit"/>
    <property type="match status" value="1"/>
</dbReference>
<dbReference type="InterPro" id="IPR036603">
    <property type="entry name" value="RBP11-like"/>
</dbReference>